<proteinExistence type="predicted"/>
<name>A0A024QBI0_9BACI</name>
<sequence>MDALSNLIEAIFSNIFIIFVIIAGIIGFLRDGWNKNSEKESSPNRPNRTPRPMRDNSNRDASFPTTSQPQTSSTISVEQQHKEQMERLAGQMGANRKVDQSESYNKETAFNDLTRNVEKELTEQQIRLKKQVSNNLTKKGLVNGVIMAEVLGKPRALKPYQNVIYERKK</sequence>
<comment type="caution">
    <text evidence="3">The sequence shown here is derived from an EMBL/GenBank/DDBJ whole genome shotgun (WGS) entry which is preliminary data.</text>
</comment>
<gene>
    <name evidence="3" type="ORF">BN990_01922</name>
</gene>
<feature type="compositionally biased region" description="Low complexity" evidence="1">
    <location>
        <begin position="62"/>
        <end position="74"/>
    </location>
</feature>
<organism evidence="3 4">
    <name type="scientific">Virgibacillus massiliensis</name>
    <dbReference type="NCBI Taxonomy" id="1462526"/>
    <lineage>
        <taxon>Bacteria</taxon>
        <taxon>Bacillati</taxon>
        <taxon>Bacillota</taxon>
        <taxon>Bacilli</taxon>
        <taxon>Bacillales</taxon>
        <taxon>Bacillaceae</taxon>
        <taxon>Virgibacillus</taxon>
    </lineage>
</organism>
<dbReference type="EMBL" id="CCDP010000001">
    <property type="protein sequence ID" value="CDQ39617.1"/>
    <property type="molecule type" value="Genomic_DNA"/>
</dbReference>
<evidence type="ECO:0000313" key="3">
    <source>
        <dbReference type="EMBL" id="CDQ39617.1"/>
    </source>
</evidence>
<feature type="transmembrane region" description="Helical" evidence="2">
    <location>
        <begin position="6"/>
        <end position="29"/>
    </location>
</feature>
<evidence type="ECO:0000256" key="2">
    <source>
        <dbReference type="SAM" id="Phobius"/>
    </source>
</evidence>
<protein>
    <submittedName>
        <fullName evidence="3">Uncharacterized protein</fullName>
    </submittedName>
</protein>
<keyword evidence="2" id="KW-0812">Transmembrane</keyword>
<dbReference type="RefSeq" id="WP_038243729.1">
    <property type="nucleotide sequence ID" value="NZ_BNER01000002.1"/>
</dbReference>
<dbReference type="STRING" id="1462526.BN990_01922"/>
<keyword evidence="2" id="KW-0472">Membrane</keyword>
<evidence type="ECO:0000256" key="1">
    <source>
        <dbReference type="SAM" id="MobiDB-lite"/>
    </source>
</evidence>
<feature type="region of interest" description="Disordered" evidence="1">
    <location>
        <begin position="36"/>
        <end position="105"/>
    </location>
</feature>
<reference evidence="3 4" key="1">
    <citation type="submission" date="2014-03" db="EMBL/GenBank/DDBJ databases">
        <authorList>
            <person name="Urmite Genomes U."/>
        </authorList>
    </citation>
    <scope>NUCLEOTIDE SEQUENCE [LARGE SCALE GENOMIC DNA]</scope>
    <source>
        <strain evidence="3 4">Vm-5</strain>
    </source>
</reference>
<keyword evidence="4" id="KW-1185">Reference proteome</keyword>
<dbReference type="OrthoDB" id="2692154at2"/>
<dbReference type="Proteomes" id="UP000028875">
    <property type="component" value="Unassembled WGS sequence"/>
</dbReference>
<keyword evidence="2" id="KW-1133">Transmembrane helix</keyword>
<accession>A0A024QBI0</accession>
<reference evidence="4" key="2">
    <citation type="submission" date="2014-05" db="EMBL/GenBank/DDBJ databases">
        <title>Draft genome sequence of Virgibacillus massiliensis Vm-5.</title>
        <authorList>
            <person name="Khelaifia S."/>
            <person name="Croce O."/>
            <person name="Lagier J.C."/>
            <person name="Raoult D."/>
        </authorList>
    </citation>
    <scope>NUCLEOTIDE SEQUENCE [LARGE SCALE GENOMIC DNA]</scope>
    <source>
        <strain evidence="4">Vm-5</strain>
    </source>
</reference>
<dbReference type="AlphaFoldDB" id="A0A024QBI0"/>
<dbReference type="eggNOG" id="ENOG50307ZY">
    <property type="taxonomic scope" value="Bacteria"/>
</dbReference>
<evidence type="ECO:0000313" key="4">
    <source>
        <dbReference type="Proteomes" id="UP000028875"/>
    </source>
</evidence>